<protein>
    <submittedName>
        <fullName evidence="1">Uncharacterized protein</fullName>
    </submittedName>
</protein>
<proteinExistence type="predicted"/>
<dbReference type="EMBL" id="RKIK01000052">
    <property type="protein sequence ID" value="ROV59115.1"/>
    <property type="molecule type" value="Genomic_DNA"/>
</dbReference>
<name>A0A3N3DX40_9VIBR</name>
<dbReference type="AlphaFoldDB" id="A0A3N3DX40"/>
<evidence type="ECO:0000313" key="2">
    <source>
        <dbReference type="Proteomes" id="UP000278792"/>
    </source>
</evidence>
<evidence type="ECO:0000313" key="1">
    <source>
        <dbReference type="EMBL" id="ROV59115.1"/>
    </source>
</evidence>
<comment type="caution">
    <text evidence="1">The sequence shown here is derived from an EMBL/GenBank/DDBJ whole genome shotgun (WGS) entry which is preliminary data.</text>
</comment>
<accession>A0A3N3DX40</accession>
<sequence>MPPSRGLKAKPPSKKADYLLWYVPLKAASVCLSFQQAVQLLFAAPKSNQKGALIYHALTSRF</sequence>
<dbReference type="Proteomes" id="UP000278792">
    <property type="component" value="Unassembled WGS sequence"/>
</dbReference>
<reference evidence="1 2" key="1">
    <citation type="submission" date="2018-11" db="EMBL/GenBank/DDBJ databases">
        <title>Vibrio ponticus strain CAIM 1751 pathogenic for the snapper Lutjanus guttatus.</title>
        <authorList>
            <person name="Soto-Rodriguez S."/>
            <person name="Lozano-Olvera R."/>
            <person name="Gomez-Gil B."/>
        </authorList>
    </citation>
    <scope>NUCLEOTIDE SEQUENCE [LARGE SCALE GENOMIC DNA]</scope>
    <source>
        <strain evidence="1 2">CAIM 1751</strain>
    </source>
</reference>
<organism evidence="1 2">
    <name type="scientific">Vibrio ponticus</name>
    <dbReference type="NCBI Taxonomy" id="265668"/>
    <lineage>
        <taxon>Bacteria</taxon>
        <taxon>Pseudomonadati</taxon>
        <taxon>Pseudomonadota</taxon>
        <taxon>Gammaproteobacteria</taxon>
        <taxon>Vibrionales</taxon>
        <taxon>Vibrionaceae</taxon>
        <taxon>Vibrio</taxon>
    </lineage>
</organism>
<gene>
    <name evidence="1" type="ORF">EGH82_15410</name>
</gene>